<dbReference type="EMBL" id="SIXH01000102">
    <property type="protein sequence ID" value="TBO59029.1"/>
    <property type="molecule type" value="Genomic_DNA"/>
</dbReference>
<proteinExistence type="predicted"/>
<protein>
    <submittedName>
        <fullName evidence="1">Uncharacterized protein</fullName>
    </submittedName>
</protein>
<dbReference type="AlphaFoldDB" id="A0A4Q9HWU8"/>
<name>A0A4Q9HWU8_STRKA</name>
<dbReference type="Proteomes" id="UP000292452">
    <property type="component" value="Unassembled WGS sequence"/>
</dbReference>
<comment type="caution">
    <text evidence="1">The sequence shown here is derived from an EMBL/GenBank/DDBJ whole genome shotgun (WGS) entry which is preliminary data.</text>
</comment>
<sequence>MSWRQILAEWPLVEADLHEIYGIDLGDPAVLRARSWRWLRVRVLGLLSAESRLARVLTTPPDAPASPGGTTPRR</sequence>
<organism evidence="1 2">
    <name type="scientific">Streptomyces kasugaensis</name>
    <dbReference type="NCBI Taxonomy" id="1946"/>
    <lineage>
        <taxon>Bacteria</taxon>
        <taxon>Bacillati</taxon>
        <taxon>Actinomycetota</taxon>
        <taxon>Actinomycetes</taxon>
        <taxon>Kitasatosporales</taxon>
        <taxon>Streptomycetaceae</taxon>
        <taxon>Streptomyces</taxon>
    </lineage>
</organism>
<accession>A0A4Q9HWU8</accession>
<keyword evidence="2" id="KW-1185">Reference proteome</keyword>
<gene>
    <name evidence="1" type="ORF">EYS09_14270</name>
</gene>
<evidence type="ECO:0000313" key="2">
    <source>
        <dbReference type="Proteomes" id="UP000292452"/>
    </source>
</evidence>
<reference evidence="1 2" key="1">
    <citation type="submission" date="2019-02" db="EMBL/GenBank/DDBJ databases">
        <title>Draft Genome Sequence of Streptomyces sp. AM-2504, identified by 16S rRNA comparative analysis as a Streptomyces Kasugaensis strain.</title>
        <authorList>
            <person name="Napolioni V."/>
            <person name="Giuliodori A.M."/>
            <person name="Spurio R."/>
            <person name="Fabbretti A."/>
        </authorList>
    </citation>
    <scope>NUCLEOTIDE SEQUENCE [LARGE SCALE GENOMIC DNA]</scope>
    <source>
        <strain evidence="1 2">AM-2504</strain>
    </source>
</reference>
<evidence type="ECO:0000313" key="1">
    <source>
        <dbReference type="EMBL" id="TBO59029.1"/>
    </source>
</evidence>